<dbReference type="EMBL" id="CP011112">
    <property type="protein sequence ID" value="AKU15852.1"/>
    <property type="molecule type" value="Genomic_DNA"/>
</dbReference>
<dbReference type="KEGG" id="lmoi:VV02_08290"/>
<protein>
    <recommendedName>
        <fullName evidence="4">Lipase</fullName>
    </recommendedName>
</protein>
<name>A0A0K1JGK3_9MICO</name>
<dbReference type="PIRSF" id="PIRSF029171">
    <property type="entry name" value="Esterase_LipA"/>
    <property type="match status" value="1"/>
</dbReference>
<dbReference type="OrthoDB" id="9798122at2"/>
<dbReference type="PANTHER" id="PTHR34853">
    <property type="match status" value="1"/>
</dbReference>
<evidence type="ECO:0000256" key="1">
    <source>
        <dbReference type="SAM" id="MobiDB-lite"/>
    </source>
</evidence>
<dbReference type="RefSeq" id="WP_052590930.1">
    <property type="nucleotide sequence ID" value="NZ_CP011112.1"/>
</dbReference>
<gene>
    <name evidence="2" type="ORF">VV02_08290</name>
</gene>
<dbReference type="PATRIC" id="fig|571913.6.peg.1700"/>
<evidence type="ECO:0000313" key="3">
    <source>
        <dbReference type="Proteomes" id="UP000066480"/>
    </source>
</evidence>
<dbReference type="InterPro" id="IPR029058">
    <property type="entry name" value="AB_hydrolase_fold"/>
</dbReference>
<dbReference type="InterPro" id="IPR005152">
    <property type="entry name" value="Lipase_secreted"/>
</dbReference>
<dbReference type="Gene3D" id="1.10.260.130">
    <property type="match status" value="1"/>
</dbReference>
<evidence type="ECO:0008006" key="4">
    <source>
        <dbReference type="Google" id="ProtNLM"/>
    </source>
</evidence>
<feature type="region of interest" description="Disordered" evidence="1">
    <location>
        <begin position="1"/>
        <end position="31"/>
    </location>
</feature>
<feature type="compositionally biased region" description="Polar residues" evidence="1">
    <location>
        <begin position="1"/>
        <end position="11"/>
    </location>
</feature>
<feature type="compositionally biased region" description="Basic and acidic residues" evidence="1">
    <location>
        <begin position="15"/>
        <end position="26"/>
    </location>
</feature>
<keyword evidence="3" id="KW-1185">Reference proteome</keyword>
<dbReference type="GO" id="GO:0016042">
    <property type="term" value="P:lipid catabolic process"/>
    <property type="evidence" value="ECO:0007669"/>
    <property type="project" value="InterPro"/>
</dbReference>
<accession>A0A0K1JGK3</accession>
<evidence type="ECO:0000313" key="2">
    <source>
        <dbReference type="EMBL" id="AKU15852.1"/>
    </source>
</evidence>
<dbReference type="Pfam" id="PF03583">
    <property type="entry name" value="LIP"/>
    <property type="match status" value="1"/>
</dbReference>
<organism evidence="2 3">
    <name type="scientific">Luteipulveratus mongoliensis</name>
    <dbReference type="NCBI Taxonomy" id="571913"/>
    <lineage>
        <taxon>Bacteria</taxon>
        <taxon>Bacillati</taxon>
        <taxon>Actinomycetota</taxon>
        <taxon>Actinomycetes</taxon>
        <taxon>Micrococcales</taxon>
        <taxon>Dermacoccaceae</taxon>
        <taxon>Luteipulveratus</taxon>
    </lineage>
</organism>
<dbReference type="SUPFAM" id="SSF53474">
    <property type="entry name" value="alpha/beta-Hydrolases"/>
    <property type="match status" value="1"/>
</dbReference>
<proteinExistence type="predicted"/>
<sequence length="440" mass="47407">MGSAAIESTWTAPVEHWEREPGRPAEPENDPFYDAPLGWQAAPHGSILRSRDVGIAFLGLVPLRAKAVQLLYRTEDMHRAPTTTVTTVLLADGAEPQQDRPLVSYQCAIDALAREAFPSYTLQRGAPITGEVVQLELLLIANALAKGWAVSVPDHEGQHGDWGAPRESGSCALDGIRAALQHNDFGLTEQSPVALWGYSGGGWGTSWAAEMADDYAPELNIAGAVLGSPVGDPEGVFRRANGHMFAGLAGLVIASLVRIYPSMRAIVDTHVNDEGRELIDRATEMSTAQAVTKLAFTDFGKHLDIPVEAFLDLPEMQEIFADIRPGMGTPAMPLLILQAVRDQIVPVAGIDQMVEGFVRRGAQVTYLRDGLSEHFTLHIFSGPTVLGWLGDRFEGLPLPAPSTSTVRTVLSSVSHLRSGLRMLEVCGRVFTGRGLIPGRS</sequence>
<dbReference type="PANTHER" id="PTHR34853:SF1">
    <property type="entry name" value="LIPASE 5"/>
    <property type="match status" value="1"/>
</dbReference>
<dbReference type="Proteomes" id="UP000066480">
    <property type="component" value="Chromosome"/>
</dbReference>
<dbReference type="GO" id="GO:0004806">
    <property type="term" value="F:triacylglycerol lipase activity"/>
    <property type="evidence" value="ECO:0007669"/>
    <property type="project" value="InterPro"/>
</dbReference>
<dbReference type="Gene3D" id="3.40.50.1820">
    <property type="entry name" value="alpha/beta hydrolase"/>
    <property type="match status" value="1"/>
</dbReference>
<reference evidence="2 3" key="1">
    <citation type="submission" date="2015-03" db="EMBL/GenBank/DDBJ databases">
        <title>Luteipulveratus halotolerans sp. nov., a novel actinobacterium (Dermacoccaceae) from Sarawak, Malaysia.</title>
        <authorList>
            <person name="Juboi H."/>
            <person name="Basik A."/>
            <person name="Shamsul S.S."/>
            <person name="Arnold P."/>
            <person name="Schmitt E.K."/>
            <person name="Sanglier J.-J."/>
            <person name="Yeo T."/>
        </authorList>
    </citation>
    <scope>NUCLEOTIDE SEQUENCE [LARGE SCALE GENOMIC DNA]</scope>
    <source>
        <strain evidence="2 3">MN07-A0370</strain>
    </source>
</reference>
<dbReference type="AlphaFoldDB" id="A0A0K1JGK3"/>
<dbReference type="STRING" id="571913.VV02_08290"/>